<evidence type="ECO:0000256" key="8">
    <source>
        <dbReference type="ARBA" id="ARBA00023136"/>
    </source>
</evidence>
<dbReference type="PANTHER" id="PTHR43166">
    <property type="entry name" value="AMINO ACID IMPORT ATP-BINDING PROTEIN"/>
    <property type="match status" value="1"/>
</dbReference>
<dbReference type="InterPro" id="IPR018449">
    <property type="entry name" value="NIL_domain"/>
</dbReference>
<gene>
    <name evidence="10" type="primary">metN</name>
    <name evidence="10" type="ORF">CC99x_00407</name>
    <name evidence="11" type="ORF">CC99x_004900</name>
</gene>
<dbReference type="EMBL" id="LKHV02000001">
    <property type="protein sequence ID" value="MCS5708237.1"/>
    <property type="molecule type" value="Genomic_DNA"/>
</dbReference>
<dbReference type="GO" id="GO:0005524">
    <property type="term" value="F:ATP binding"/>
    <property type="evidence" value="ECO:0007669"/>
    <property type="project" value="UniProtKB-KW"/>
</dbReference>
<keyword evidence="2" id="KW-0813">Transport</keyword>
<reference evidence="11" key="2">
    <citation type="journal article" date="2016" name="Genome Announc.">
        <title>Draft Genome Sequences of Two Novel Amoeba-Resistant Intranuclear Bacteria, 'Candidatus Berkiella cookevillensis' and 'Candidatus Berkiella aquae'.</title>
        <authorList>
            <person name="Mehari Y.T."/>
            <person name="Arivett B.A."/>
            <person name="Farone A.L."/>
            <person name="Gunderson J.H."/>
            <person name="Farone M.B."/>
        </authorList>
    </citation>
    <scope>NUCLEOTIDE SEQUENCE</scope>
    <source>
        <strain evidence="11">CC99</strain>
    </source>
</reference>
<dbReference type="Gene3D" id="3.40.50.300">
    <property type="entry name" value="P-loop containing nucleotide triphosphate hydrolases"/>
    <property type="match status" value="1"/>
</dbReference>
<evidence type="ECO:0000256" key="3">
    <source>
        <dbReference type="ARBA" id="ARBA00022475"/>
    </source>
</evidence>
<dbReference type="InterPro" id="IPR050086">
    <property type="entry name" value="MetN_ABC_transporter-like"/>
</dbReference>
<keyword evidence="6" id="KW-1278">Translocase</keyword>
<dbReference type="PROSITE" id="PS50893">
    <property type="entry name" value="ABC_TRANSPORTER_2"/>
    <property type="match status" value="1"/>
</dbReference>
<dbReference type="Gene3D" id="3.30.70.260">
    <property type="match status" value="1"/>
</dbReference>
<evidence type="ECO:0000256" key="7">
    <source>
        <dbReference type="ARBA" id="ARBA00022970"/>
    </source>
</evidence>
<dbReference type="GO" id="GO:0006865">
    <property type="term" value="P:amino acid transport"/>
    <property type="evidence" value="ECO:0007669"/>
    <property type="project" value="UniProtKB-KW"/>
</dbReference>
<reference evidence="10" key="1">
    <citation type="submission" date="2015-09" db="EMBL/GenBank/DDBJ databases">
        <title>Draft Genome Sequences of Two Novel Amoeba-resistant Intranuclear Bacteria, Candidatus Berkiella cookevillensis and Candidatus Berkiella aquae.</title>
        <authorList>
            <person name="Mehari Y.T."/>
            <person name="Arivett B.A."/>
            <person name="Farone A.L."/>
            <person name="Gunderson J.H."/>
            <person name="Farone M.B."/>
        </authorList>
    </citation>
    <scope>NUCLEOTIDE SEQUENCE [LARGE SCALE GENOMIC DNA]</scope>
    <source>
        <strain evidence="10">CC99</strain>
    </source>
</reference>
<sequence>MISIKNLSKSYSSGIPKPSDPQAVKALDNINLDIKPGEVFGIIGKSGAGKSTLIKCVNLLSPPSSGDVIIDGQPTSHLTENELRITRLKMGKIFQHFNLLRSRTVEQNIALPLELLKKPKTEIRKRVTDLLMLVNLSEHAKKYPSQLSGGQKQRVAIARAIATTPKILLSDEATSALDPTSTRDILRLLKKINQELGLTIFMITHEMDVVKEICDKVAVIDDGKIIEQGSVIEIFTNPKQEITKELVKKTSMLEVPLHIQKMLQKYSKPGSSRILRLAYHGEQASQPIISYLISQYRIVINILQGYIENIQDQPMGVMIVEIRGDQDNIEKSIQFLERNRLYVETLGYVESDH</sequence>
<dbReference type="RefSeq" id="WP_057623115.1">
    <property type="nucleotide sequence ID" value="NZ_LKHV02000001.1"/>
</dbReference>
<dbReference type="PROSITE" id="PS00211">
    <property type="entry name" value="ABC_TRANSPORTER_1"/>
    <property type="match status" value="1"/>
</dbReference>
<evidence type="ECO:0000256" key="5">
    <source>
        <dbReference type="ARBA" id="ARBA00022840"/>
    </source>
</evidence>
<evidence type="ECO:0000256" key="6">
    <source>
        <dbReference type="ARBA" id="ARBA00022967"/>
    </source>
</evidence>
<dbReference type="InterPro" id="IPR041701">
    <property type="entry name" value="MetN_ABC"/>
</dbReference>
<comment type="caution">
    <text evidence="10">The sequence shown here is derived from an EMBL/GenBank/DDBJ whole genome shotgun (WGS) entry which is preliminary data.</text>
</comment>
<feature type="domain" description="ABC transporter" evidence="9">
    <location>
        <begin position="2"/>
        <end position="247"/>
    </location>
</feature>
<dbReference type="GO" id="GO:0016887">
    <property type="term" value="F:ATP hydrolysis activity"/>
    <property type="evidence" value="ECO:0007669"/>
    <property type="project" value="InterPro"/>
</dbReference>
<dbReference type="AlphaFoldDB" id="A0A0Q9YRW1"/>
<keyword evidence="10" id="KW-0378">Hydrolase</keyword>
<keyword evidence="4" id="KW-0547">Nucleotide-binding</keyword>
<proteinExistence type="predicted"/>
<dbReference type="SUPFAM" id="SSF52540">
    <property type="entry name" value="P-loop containing nucleoside triphosphate hydrolases"/>
    <property type="match status" value="1"/>
</dbReference>
<dbReference type="STRING" id="437022.CC99x_00407"/>
<dbReference type="PATRIC" id="fig|1590042.3.peg.424"/>
<evidence type="ECO:0000256" key="4">
    <source>
        <dbReference type="ARBA" id="ARBA00022741"/>
    </source>
</evidence>
<keyword evidence="8" id="KW-0472">Membrane</keyword>
<evidence type="ECO:0000313" key="10">
    <source>
        <dbReference type="EMBL" id="KRG20186.1"/>
    </source>
</evidence>
<keyword evidence="5 10" id="KW-0067">ATP-binding</keyword>
<dbReference type="SUPFAM" id="SSF55021">
    <property type="entry name" value="ACT-like"/>
    <property type="match status" value="1"/>
</dbReference>
<dbReference type="InterPro" id="IPR003593">
    <property type="entry name" value="AAA+_ATPase"/>
</dbReference>
<comment type="subcellular location">
    <subcellularLocation>
        <location evidence="1">Cell inner membrane</location>
        <topology evidence="1">Peripheral membrane protein</topology>
    </subcellularLocation>
</comment>
<name>A0A0Q9YRW1_9GAMM</name>
<keyword evidence="7" id="KW-0029">Amino-acid transport</keyword>
<dbReference type="CDD" id="cd03258">
    <property type="entry name" value="ABC_MetN_methionine_transporter"/>
    <property type="match status" value="1"/>
</dbReference>
<evidence type="ECO:0000256" key="1">
    <source>
        <dbReference type="ARBA" id="ARBA00004417"/>
    </source>
</evidence>
<dbReference type="InterPro" id="IPR027417">
    <property type="entry name" value="P-loop_NTPase"/>
</dbReference>
<dbReference type="EMBL" id="LKHV01000001">
    <property type="protein sequence ID" value="KRG20186.1"/>
    <property type="molecule type" value="Genomic_DNA"/>
</dbReference>
<accession>A0A0Q9YRW1</accession>
<dbReference type="GO" id="GO:0005886">
    <property type="term" value="C:plasma membrane"/>
    <property type="evidence" value="ECO:0007669"/>
    <property type="project" value="UniProtKB-SubCell"/>
</dbReference>
<reference evidence="11" key="3">
    <citation type="submission" date="2021-06" db="EMBL/GenBank/DDBJ databases">
        <title>Genomic Description and Analysis of Intracellular Bacteria, Candidatus Berkiella cookevillensis and Candidatus Berkiella aquae.</title>
        <authorList>
            <person name="Kidane D.T."/>
            <person name="Mehari Y.T."/>
            <person name="Rice F.C."/>
            <person name="Arivett B.A."/>
            <person name="Farone A.L."/>
            <person name="Berk S.G."/>
            <person name="Farone M.B."/>
        </authorList>
    </citation>
    <scope>NUCLEOTIDE SEQUENCE</scope>
    <source>
        <strain evidence="11">CC99</strain>
    </source>
</reference>
<organism evidence="10">
    <name type="scientific">Candidatus Berkiella cookevillensis</name>
    <dbReference type="NCBI Taxonomy" id="437022"/>
    <lineage>
        <taxon>Bacteria</taxon>
        <taxon>Pseudomonadati</taxon>
        <taxon>Pseudomonadota</taxon>
        <taxon>Gammaproteobacteria</taxon>
        <taxon>Candidatus Berkiellales</taxon>
        <taxon>Candidatus Berkiellaceae</taxon>
        <taxon>Candidatus Berkiella</taxon>
    </lineage>
</organism>
<dbReference type="PANTHER" id="PTHR43166:SF30">
    <property type="entry name" value="METHIONINE IMPORT ATP-BINDING PROTEIN METN"/>
    <property type="match status" value="1"/>
</dbReference>
<dbReference type="OrthoDB" id="9802264at2"/>
<keyword evidence="12" id="KW-1185">Reference proteome</keyword>
<evidence type="ECO:0000256" key="2">
    <source>
        <dbReference type="ARBA" id="ARBA00022448"/>
    </source>
</evidence>
<dbReference type="InterPro" id="IPR017871">
    <property type="entry name" value="ABC_transporter-like_CS"/>
</dbReference>
<evidence type="ECO:0000259" key="9">
    <source>
        <dbReference type="PROSITE" id="PS50893"/>
    </source>
</evidence>
<dbReference type="InterPro" id="IPR003439">
    <property type="entry name" value="ABC_transporter-like_ATP-bd"/>
</dbReference>
<evidence type="ECO:0000313" key="12">
    <source>
        <dbReference type="Proteomes" id="UP000051494"/>
    </source>
</evidence>
<dbReference type="EC" id="3.6.3.-" evidence="10"/>
<dbReference type="Pfam" id="PF09383">
    <property type="entry name" value="NIL"/>
    <property type="match status" value="1"/>
</dbReference>
<keyword evidence="3" id="KW-1003">Cell membrane</keyword>
<protein>
    <submittedName>
        <fullName evidence="11">Methionine ABC transporter ATP-binding protein</fullName>
    </submittedName>
    <submittedName>
        <fullName evidence="10">Methionine import ATP-binding protein MetN</fullName>
        <ecNumber evidence="10">3.6.3.-</ecNumber>
    </submittedName>
</protein>
<dbReference type="SMART" id="SM00382">
    <property type="entry name" value="AAA"/>
    <property type="match status" value="1"/>
</dbReference>
<evidence type="ECO:0000313" key="11">
    <source>
        <dbReference type="EMBL" id="MCS5708237.1"/>
    </source>
</evidence>
<dbReference type="Pfam" id="PF00005">
    <property type="entry name" value="ABC_tran"/>
    <property type="match status" value="1"/>
</dbReference>
<dbReference type="SMART" id="SM00930">
    <property type="entry name" value="NIL"/>
    <property type="match status" value="1"/>
</dbReference>
<dbReference type="InterPro" id="IPR045865">
    <property type="entry name" value="ACT-like_dom_sf"/>
</dbReference>
<dbReference type="Proteomes" id="UP000051494">
    <property type="component" value="Unassembled WGS sequence"/>
</dbReference>